<evidence type="ECO:0000259" key="1">
    <source>
        <dbReference type="Pfam" id="PF12770"/>
    </source>
</evidence>
<sequence length="725" mass="80710">MASSNNDKSIEVVEYNIEDESIFPSLMYWIVTPESKGGMYTPFQGFGVEIVTSEFCSLLELLAVLPASIQELFAMQEALPSLRRPPFAKRCAIVGLRYFERAQDKIKHDDSIQIILCLPHDAQTVRQYLLCKQALIVSLESSEGVIGIAELTGHLAQRLDQAIYDLALSGAKGPMKSEIARKSLRGSFPERKSVARRAGVTLPNETLSVCLGESYSTAENILPTKTGVYEEAILESFNHARSLIGDINKDLIVFAPSISRHLYDFKSNFWNKVFRQIESEGLQSLLRDGVFRNKGYSGITLKVDGDLGNPYAHPVVGPILAGRQLELKLTTFGVANLACNTMQPAIRLPNIVNFHRSHLQVIEEHAKRSGVKARSQMQKAFKSLSDALSDEIDDRFKNEMGRQNLAITLVTDAPIEWLPVNGLPLMVRNEVSRICMTPGNLMLTQCVDSGTLILSANELEDVLVIRSFEADDQVRPMLERAMDVFKVRRLRVKLIDAACASEVVAALNNFTGNLVVFDCHGGHDGDEGHGWLQIGPDKVDTWELAHIARIPPIVILSACSTYALAGSHASVGNGFIRSGATAVIGTFLPVDALLSAMMVARLLFRIDEFLPALHEFDADFITWRTLISTYLKMSYSTDLLMHFVGKHQIEVGDFERIARLSTLDINHFHPYWYDRLVARISKATSISERGVRAEIDQECALVETMLYCHIGRPERILIYVPGRDS</sequence>
<feature type="domain" description="CHAT" evidence="1">
    <location>
        <begin position="484"/>
        <end position="602"/>
    </location>
</feature>
<dbReference type="EMBL" id="JAMZEK010000001">
    <property type="protein sequence ID" value="MCP1373828.1"/>
    <property type="molecule type" value="Genomic_DNA"/>
</dbReference>
<gene>
    <name evidence="2" type="ORF">NC595_07115</name>
</gene>
<reference evidence="2 3" key="1">
    <citation type="submission" date="2022-06" db="EMBL/GenBank/DDBJ databases">
        <title>Dyella sp. Sa strain:Sa Genome sequencing.</title>
        <authorList>
            <person name="Park S."/>
        </authorList>
    </citation>
    <scope>NUCLEOTIDE SEQUENCE [LARGE SCALE GENOMIC DNA]</scope>
    <source>
        <strain evidence="2 3">Sa</strain>
    </source>
</reference>
<dbReference type="Proteomes" id="UP001204615">
    <property type="component" value="Unassembled WGS sequence"/>
</dbReference>
<keyword evidence="3" id="KW-1185">Reference proteome</keyword>
<dbReference type="RefSeq" id="WP_253565641.1">
    <property type="nucleotide sequence ID" value="NZ_JAMZEK010000001.1"/>
</dbReference>
<evidence type="ECO:0000313" key="3">
    <source>
        <dbReference type="Proteomes" id="UP001204615"/>
    </source>
</evidence>
<accession>A0ABT1FBN7</accession>
<name>A0ABT1FBN7_9GAMM</name>
<organism evidence="2 3">
    <name type="scientific">Dyella lutea</name>
    <dbReference type="NCBI Taxonomy" id="2950441"/>
    <lineage>
        <taxon>Bacteria</taxon>
        <taxon>Pseudomonadati</taxon>
        <taxon>Pseudomonadota</taxon>
        <taxon>Gammaproteobacteria</taxon>
        <taxon>Lysobacterales</taxon>
        <taxon>Rhodanobacteraceae</taxon>
        <taxon>Dyella</taxon>
    </lineage>
</organism>
<protein>
    <recommendedName>
        <fullName evidence="1">CHAT domain-containing protein</fullName>
    </recommendedName>
</protein>
<dbReference type="InterPro" id="IPR024983">
    <property type="entry name" value="CHAT_dom"/>
</dbReference>
<proteinExistence type="predicted"/>
<comment type="caution">
    <text evidence="2">The sequence shown here is derived from an EMBL/GenBank/DDBJ whole genome shotgun (WGS) entry which is preliminary data.</text>
</comment>
<dbReference type="Pfam" id="PF12770">
    <property type="entry name" value="CHAT"/>
    <property type="match status" value="1"/>
</dbReference>
<evidence type="ECO:0000313" key="2">
    <source>
        <dbReference type="EMBL" id="MCP1373828.1"/>
    </source>
</evidence>